<protein>
    <recommendedName>
        <fullName evidence="4">Inner membrane protein</fullName>
    </recommendedName>
</protein>
<dbReference type="EMBL" id="VSSQ01000063">
    <property type="protein sequence ID" value="MPL72100.1"/>
    <property type="molecule type" value="Genomic_DNA"/>
</dbReference>
<feature type="transmembrane region" description="Helical" evidence="1">
    <location>
        <begin position="141"/>
        <end position="167"/>
    </location>
</feature>
<feature type="transmembrane region" description="Helical" evidence="1">
    <location>
        <begin position="187"/>
        <end position="206"/>
    </location>
</feature>
<keyword evidence="1" id="KW-1133">Transmembrane helix</keyword>
<dbReference type="Pfam" id="PF04307">
    <property type="entry name" value="YdjM"/>
    <property type="match status" value="1"/>
</dbReference>
<feature type="transmembrane region" description="Helical" evidence="1">
    <location>
        <begin position="40"/>
        <end position="62"/>
    </location>
</feature>
<evidence type="ECO:0000313" key="3">
    <source>
        <dbReference type="EMBL" id="MPL72100.1"/>
    </source>
</evidence>
<evidence type="ECO:0000256" key="1">
    <source>
        <dbReference type="SAM" id="Phobius"/>
    </source>
</evidence>
<evidence type="ECO:0008006" key="4">
    <source>
        <dbReference type="Google" id="ProtNLM"/>
    </source>
</evidence>
<proteinExistence type="predicted"/>
<feature type="transmembrane region" description="Helical" evidence="1">
    <location>
        <begin position="12"/>
        <end position="28"/>
    </location>
</feature>
<dbReference type="InterPro" id="IPR007404">
    <property type="entry name" value="YdjM-like"/>
</dbReference>
<evidence type="ECO:0000313" key="2">
    <source>
        <dbReference type="EMBL" id="MPL58262.1"/>
    </source>
</evidence>
<sequence>MFIILYITNQPYLFGLIFLTLPIIFYFSKHRGFTHSILGIFSLSLILSLVIIMGIFLIYPFLNYLNISNNIYEYYLLSSIIMIVGLGILILNKNIIPIFLVLFLLGVLFLQNESYSIFNIYQISHFFIKPLFNSIIIIKNYFIYEVILYFFIPIFLGLFSHVILDSFSPAGVKVLNPFSSKKVHKKFSFISMFFIFSLACFNLIFII</sequence>
<name>A0A644SX39_9ZZZZ</name>
<reference evidence="2" key="1">
    <citation type="submission" date="2019-08" db="EMBL/GenBank/DDBJ databases">
        <authorList>
            <person name="Kucharzyk K."/>
            <person name="Murdoch R.W."/>
            <person name="Higgins S."/>
            <person name="Loffler F."/>
        </authorList>
    </citation>
    <scope>NUCLEOTIDE SEQUENCE</scope>
</reference>
<feature type="transmembrane region" description="Helical" evidence="1">
    <location>
        <begin position="74"/>
        <end position="91"/>
    </location>
</feature>
<comment type="caution">
    <text evidence="2">The sequence shown here is derived from an EMBL/GenBank/DDBJ whole genome shotgun (WGS) entry which is preliminary data.</text>
</comment>
<feature type="transmembrane region" description="Helical" evidence="1">
    <location>
        <begin position="98"/>
        <end position="121"/>
    </location>
</feature>
<accession>A0A644SX39</accession>
<organism evidence="2">
    <name type="scientific">bioreactor metagenome</name>
    <dbReference type="NCBI Taxonomy" id="1076179"/>
    <lineage>
        <taxon>unclassified sequences</taxon>
        <taxon>metagenomes</taxon>
        <taxon>ecological metagenomes</taxon>
    </lineage>
</organism>
<gene>
    <name evidence="2" type="ORF">SDC9_03793</name>
    <name evidence="3" type="ORF">SDC9_17880</name>
</gene>
<keyword evidence="1" id="KW-0812">Transmembrane</keyword>
<keyword evidence="1" id="KW-0472">Membrane</keyword>
<dbReference type="AlphaFoldDB" id="A0A644SX39"/>
<dbReference type="EMBL" id="VSSQ01000006">
    <property type="protein sequence ID" value="MPL58262.1"/>
    <property type="molecule type" value="Genomic_DNA"/>
</dbReference>